<organism evidence="1 2">
    <name type="scientific">Pseudomonas jessenii</name>
    <dbReference type="NCBI Taxonomy" id="77298"/>
    <lineage>
        <taxon>Bacteria</taxon>
        <taxon>Pseudomonadati</taxon>
        <taxon>Pseudomonadota</taxon>
        <taxon>Gammaproteobacteria</taxon>
        <taxon>Pseudomonadales</taxon>
        <taxon>Pseudomonadaceae</taxon>
        <taxon>Pseudomonas</taxon>
    </lineage>
</organism>
<evidence type="ECO:0000313" key="2">
    <source>
        <dbReference type="Proteomes" id="UP000247437"/>
    </source>
</evidence>
<dbReference type="InterPro" id="IPR010727">
    <property type="entry name" value="DUF1302"/>
</dbReference>
<dbReference type="AlphaFoldDB" id="A0A2W0ENW3"/>
<reference evidence="1 2" key="1">
    <citation type="journal article" date="2018" name="Appl. Microbiol. Biotechnol.">
        <title>Characterization of the caprolactam degradation pathway in Pseudomonas jessenii using mass spectrometry-based proteomics.</title>
        <authorList>
            <person name="Otzen M."/>
            <person name="Palacio C."/>
            <person name="Janssen D.B."/>
        </authorList>
    </citation>
    <scope>NUCLEOTIDE SEQUENCE [LARGE SCALE GENOMIC DNA]</scope>
    <source>
        <strain evidence="1 2">GO3</strain>
    </source>
</reference>
<dbReference type="OrthoDB" id="8522166at2"/>
<gene>
    <name evidence="1" type="ORF">CRX42_15445</name>
</gene>
<proteinExistence type="predicted"/>
<dbReference type="PROSITE" id="PS51257">
    <property type="entry name" value="PROKAR_LIPOPROTEIN"/>
    <property type="match status" value="1"/>
</dbReference>
<dbReference type="Pfam" id="PF06980">
    <property type="entry name" value="DUF1302"/>
    <property type="match status" value="1"/>
</dbReference>
<evidence type="ECO:0000313" key="1">
    <source>
        <dbReference type="EMBL" id="PYY69647.1"/>
    </source>
</evidence>
<accession>A0A2W0ENW3</accession>
<dbReference type="Proteomes" id="UP000247437">
    <property type="component" value="Unassembled WGS sequence"/>
</dbReference>
<comment type="caution">
    <text evidence="1">The sequence shown here is derived from an EMBL/GenBank/DDBJ whole genome shotgun (WGS) entry which is preliminary data.</text>
</comment>
<evidence type="ECO:0008006" key="3">
    <source>
        <dbReference type="Google" id="ProtNLM"/>
    </source>
</evidence>
<dbReference type="RefSeq" id="WP_110660165.1">
    <property type="nucleotide sequence ID" value="NZ_PDLL01000173.1"/>
</dbReference>
<protein>
    <recommendedName>
        <fullName evidence="3">DUF1302 domain-containing protein</fullName>
    </recommendedName>
</protein>
<name>A0A2W0ENW3_PSEJE</name>
<dbReference type="EMBL" id="PDLL01000173">
    <property type="protein sequence ID" value="PYY69647.1"/>
    <property type="molecule type" value="Genomic_DNA"/>
</dbReference>
<sequence>MHNKNKGAALAAPGFPRVKNNLPLVMMAACGLVWSAPGHAFRFGSDAGISGSLDSSLSYGFAQRLEPQDCHILGGDSGGCNNGTQTQTGRFYNLSKGNGYANADISYSNADDGNLNYNKHDVFSQVIKGNHELSLKLGEGWSALGRVAWAKDFKMDDTRNTDLDNDARREATERLELLDLWVAKSFDLGEMPAKVKVGNQVISWGEEIFVTGGINQINAINLANYHTPGTQLKEVFIPAPMASFNLGLSETLSVEAYYQFKWNAYGIDPVGTYYSGSDVVGEGNLPIYLSTSFVNNVFSPLLGLTCADLTPTGRCGAPGISGLSDEQMFATGLAIPYAGRREAKNSGQYGIALRWTAEEIETEFGVFYQRYHDKLPFVGYTATRSPDTLLVDNYFINYGEDKNLFGLSMNTMVGPVAVGAELSYRPNDSVSIDPLVPFGAAFTGQFNEFSVYDNGVSKGYVEEKKWQAHVNAVYSFSASDPLGFIPRSLGASDGFLLAEAVVTHYPDLDTSGETPYLLPDYSLPDKTSWGYVAEMGINYPNAFGSGITLTPQLDFYHDVNGTTPNASPFVEGRKSLTSALLFNYRDRWKGGLQWVQYWGGGDNNLMTDRDFISGNISYSF</sequence>